<dbReference type="AlphaFoldDB" id="A0A2M9HJ22"/>
<evidence type="ECO:0000313" key="7">
    <source>
        <dbReference type="EMBL" id="PJM76787.1"/>
    </source>
</evidence>
<dbReference type="SUPFAM" id="SSF55031">
    <property type="entry name" value="Bacterial exopeptidase dimerisation domain"/>
    <property type="match status" value="1"/>
</dbReference>
<dbReference type="InterPro" id="IPR002933">
    <property type="entry name" value="Peptidase_M20"/>
</dbReference>
<feature type="domain" description="Peptidase M20 dimerisation" evidence="6">
    <location>
        <begin position="227"/>
        <end position="361"/>
    </location>
</feature>
<dbReference type="InterPro" id="IPR011650">
    <property type="entry name" value="Peptidase_M20_dimer"/>
</dbReference>
<comment type="similarity">
    <text evidence="2">Belongs to the peptidase M20A family.</text>
</comment>
<dbReference type="Gene3D" id="1.10.150.900">
    <property type="match status" value="1"/>
</dbReference>
<evidence type="ECO:0000313" key="8">
    <source>
        <dbReference type="Proteomes" id="UP000229239"/>
    </source>
</evidence>
<accession>A0A2M9HJ22</accession>
<dbReference type="Pfam" id="PF07687">
    <property type="entry name" value="M20_dimer"/>
    <property type="match status" value="1"/>
</dbReference>
<organism evidence="7 8">
    <name type="scientific">Bifidobacterium felsineum</name>
    <dbReference type="NCBI Taxonomy" id="2045440"/>
    <lineage>
        <taxon>Bacteria</taxon>
        <taxon>Bacillati</taxon>
        <taxon>Actinomycetota</taxon>
        <taxon>Actinomycetes</taxon>
        <taxon>Bifidobacteriales</taxon>
        <taxon>Bifidobacteriaceae</taxon>
        <taxon>Bifidobacterium</taxon>
    </lineage>
</organism>
<dbReference type="Gene3D" id="3.40.630.10">
    <property type="entry name" value="Zn peptidases"/>
    <property type="match status" value="1"/>
</dbReference>
<name>A0A2M9HJ22_9BIFI</name>
<dbReference type="PANTHER" id="PTHR43808">
    <property type="entry name" value="ACETYLORNITHINE DEACETYLASE"/>
    <property type="match status" value="1"/>
</dbReference>
<keyword evidence="8" id="KW-1185">Reference proteome</keyword>
<dbReference type="InterPro" id="IPR050072">
    <property type="entry name" value="Peptidase_M20A"/>
</dbReference>
<dbReference type="GO" id="GO:0016787">
    <property type="term" value="F:hydrolase activity"/>
    <property type="evidence" value="ECO:0007669"/>
    <property type="project" value="UniProtKB-KW"/>
</dbReference>
<keyword evidence="5" id="KW-0862">Zinc</keyword>
<evidence type="ECO:0000259" key="6">
    <source>
        <dbReference type="Pfam" id="PF07687"/>
    </source>
</evidence>
<dbReference type="InterPro" id="IPR036264">
    <property type="entry name" value="Bact_exopeptidase_dim_dom"/>
</dbReference>
<evidence type="ECO:0000256" key="3">
    <source>
        <dbReference type="ARBA" id="ARBA00022723"/>
    </source>
</evidence>
<dbReference type="EMBL" id="PEBJ01000003">
    <property type="protein sequence ID" value="PJM76787.1"/>
    <property type="molecule type" value="Genomic_DNA"/>
</dbReference>
<dbReference type="PROSITE" id="PS00759">
    <property type="entry name" value="ARGE_DAPE_CPG2_2"/>
    <property type="match status" value="1"/>
</dbReference>
<keyword evidence="4" id="KW-0378">Hydrolase</keyword>
<gene>
    <name evidence="7" type="ORF">CSQ86_06690</name>
</gene>
<dbReference type="InterPro" id="IPR001261">
    <property type="entry name" value="ArgE/DapE_CS"/>
</dbReference>
<evidence type="ECO:0000256" key="4">
    <source>
        <dbReference type="ARBA" id="ARBA00022801"/>
    </source>
</evidence>
<reference evidence="8" key="1">
    <citation type="submission" date="2017-10" db="EMBL/GenBank/DDBJ databases">
        <title>Draft genome sequences of strains TRE 1, TRE 9, TRE H and TRI 7, isolated from tamarins, belonging to four potential novel Bifidobacterium species.</title>
        <authorList>
            <person name="Mattarelli P."/>
            <person name="Modesto M."/>
            <person name="Puglisi E."/>
            <person name="Morelli L."/>
            <person name="Bonetti A."/>
            <person name="Spezio C."/>
            <person name="Sandri C."/>
        </authorList>
    </citation>
    <scope>NUCLEOTIDE SEQUENCE [LARGE SCALE GENOMIC DNA]</scope>
    <source>
        <strain evidence="8">TREH</strain>
    </source>
</reference>
<evidence type="ECO:0000256" key="1">
    <source>
        <dbReference type="ARBA" id="ARBA00001947"/>
    </source>
</evidence>
<dbReference type="GO" id="GO:0046872">
    <property type="term" value="F:metal ion binding"/>
    <property type="evidence" value="ECO:0007669"/>
    <property type="project" value="UniProtKB-KW"/>
</dbReference>
<evidence type="ECO:0000256" key="2">
    <source>
        <dbReference type="ARBA" id="ARBA00006247"/>
    </source>
</evidence>
<dbReference type="Pfam" id="PF01546">
    <property type="entry name" value="Peptidase_M20"/>
    <property type="match status" value="1"/>
</dbReference>
<dbReference type="Gene3D" id="3.30.70.360">
    <property type="match status" value="1"/>
</dbReference>
<keyword evidence="3" id="KW-0479">Metal-binding</keyword>
<dbReference type="PANTHER" id="PTHR43808:SF8">
    <property type="entry name" value="PEPTIDASE M20 DIMERISATION DOMAIN-CONTAINING PROTEIN"/>
    <property type="match status" value="1"/>
</dbReference>
<comment type="cofactor">
    <cofactor evidence="1">
        <name>Zn(2+)</name>
        <dbReference type="ChEBI" id="CHEBI:29105"/>
    </cofactor>
</comment>
<evidence type="ECO:0000256" key="5">
    <source>
        <dbReference type="ARBA" id="ARBA00022833"/>
    </source>
</evidence>
<comment type="caution">
    <text evidence="7">The sequence shown here is derived from an EMBL/GenBank/DDBJ whole genome shotgun (WGS) entry which is preliminary data.</text>
</comment>
<proteinExistence type="inferred from homology"/>
<dbReference type="NCBIfam" id="NF005913">
    <property type="entry name" value="PRK07906.1"/>
    <property type="match status" value="1"/>
</dbReference>
<dbReference type="Proteomes" id="UP000229239">
    <property type="component" value="Unassembled WGS sequence"/>
</dbReference>
<protein>
    <recommendedName>
        <fullName evidence="6">Peptidase M20 dimerisation domain-containing protein</fullName>
    </recommendedName>
</protein>
<sequence length="479" mass="51407">MNVSENRGIRGVAIEGVPMTSEREAAIAKADSDSAGNEAVAFTQSLIRFDTRNDGSGTANERPAADWVADRLREVGIESTVVESAPGRAILIADIAGSDPSLPTLLVHGHLDTVPANPSDWSVDPLGGEIKADRDGIECVWGRGAVDMKNMVAMALAAIRALTRQGIQPRRNVRFVLLPDEEAGGHIGADWVVEHRPDIFANIGFVISETGGFSDYVDGKRVYYVQVGEKGTQWFRLEAQGTQSHGSQINHDNAVVRIAEAAIRVAHYAWPVDLNPVTRALLNGLQTLDANGTENEADDESDTSPETIQRLIASAGTTEPWVASSLRNTFNVSSIDAGSTVNIVPAKASALVDGRALPGQEDHLFQTLQSLAGPDITVSPIHRSNGYLIDPDSELFAGITSVLQSLDPEATVLPFLSSGGTDSKEVKRVSPEAQACGFIPLKVPEGFRYIAQFHGIDERVPIDALRFGEQALERFIATF</sequence>
<dbReference type="SUPFAM" id="SSF53187">
    <property type="entry name" value="Zn-dependent exopeptidases"/>
    <property type="match status" value="1"/>
</dbReference>
<dbReference type="OrthoDB" id="7055905at2"/>
<dbReference type="PROSITE" id="PS00758">
    <property type="entry name" value="ARGE_DAPE_CPG2_1"/>
    <property type="match status" value="1"/>
</dbReference>